<dbReference type="VEuPathDB" id="FungiDB:CTRG_05271"/>
<protein>
    <submittedName>
        <fullName evidence="2">Uncharacterized protein</fullName>
    </submittedName>
</protein>
<proteinExistence type="predicted"/>
<sequence length="95" mass="11306">MKEVPMINRFIVGTFAILLGGYVTYKSGSDFQFMKFTPHSPEEIERRKRENIGFSVKFTEDMTLDLTPEAKLKYEKMRLEKLKHEEEKEKNKNKE</sequence>
<accession>C5MGR7</accession>
<organism evidence="2 3">
    <name type="scientific">Candida tropicalis (strain ATCC MYA-3404 / T1)</name>
    <name type="common">Yeast</name>
    <dbReference type="NCBI Taxonomy" id="294747"/>
    <lineage>
        <taxon>Eukaryota</taxon>
        <taxon>Fungi</taxon>
        <taxon>Dikarya</taxon>
        <taxon>Ascomycota</taxon>
        <taxon>Saccharomycotina</taxon>
        <taxon>Pichiomycetes</taxon>
        <taxon>Debaryomycetaceae</taxon>
        <taxon>Candida/Lodderomyces clade</taxon>
        <taxon>Candida</taxon>
    </lineage>
</organism>
<dbReference type="EMBL" id="GG692402">
    <property type="protein sequence ID" value="EER30819.1"/>
    <property type="molecule type" value="Genomic_DNA"/>
</dbReference>
<dbReference type="OrthoDB" id="4084571at2759"/>
<keyword evidence="1" id="KW-1133">Transmembrane helix</keyword>
<keyword evidence="3" id="KW-1185">Reference proteome</keyword>
<dbReference type="KEGG" id="ctp:CTRG_05271"/>
<gene>
    <name evidence="2" type="ORF">CTRG_05271</name>
</gene>
<evidence type="ECO:0000313" key="3">
    <source>
        <dbReference type="Proteomes" id="UP000002037"/>
    </source>
</evidence>
<dbReference type="eggNOG" id="ENOG502RQAW">
    <property type="taxonomic scope" value="Eukaryota"/>
</dbReference>
<reference evidence="2 3" key="1">
    <citation type="journal article" date="2009" name="Nature">
        <title>Evolution of pathogenicity and sexual reproduction in eight Candida genomes.</title>
        <authorList>
            <person name="Butler G."/>
            <person name="Rasmussen M.D."/>
            <person name="Lin M.F."/>
            <person name="Santos M.A."/>
            <person name="Sakthikumar S."/>
            <person name="Munro C.A."/>
            <person name="Rheinbay E."/>
            <person name="Grabherr M."/>
            <person name="Forche A."/>
            <person name="Reedy J.L."/>
            <person name="Agrafioti I."/>
            <person name="Arnaud M.B."/>
            <person name="Bates S."/>
            <person name="Brown A.J."/>
            <person name="Brunke S."/>
            <person name="Costanzo M.C."/>
            <person name="Fitzpatrick D.A."/>
            <person name="de Groot P.W."/>
            <person name="Harris D."/>
            <person name="Hoyer L.L."/>
            <person name="Hube B."/>
            <person name="Klis F.M."/>
            <person name="Kodira C."/>
            <person name="Lennard N."/>
            <person name="Logue M.E."/>
            <person name="Martin R."/>
            <person name="Neiman A.M."/>
            <person name="Nikolaou E."/>
            <person name="Quail M.A."/>
            <person name="Quinn J."/>
            <person name="Santos M.C."/>
            <person name="Schmitzberger F.F."/>
            <person name="Sherlock G."/>
            <person name="Shah P."/>
            <person name="Silverstein K.A."/>
            <person name="Skrzypek M.S."/>
            <person name="Soll D."/>
            <person name="Staggs R."/>
            <person name="Stansfield I."/>
            <person name="Stumpf M.P."/>
            <person name="Sudbery P.E."/>
            <person name="Srikantha T."/>
            <person name="Zeng Q."/>
            <person name="Berman J."/>
            <person name="Berriman M."/>
            <person name="Heitman J."/>
            <person name="Gow N.A."/>
            <person name="Lorenz M.C."/>
            <person name="Birren B.W."/>
            <person name="Kellis M."/>
            <person name="Cuomo C.A."/>
        </authorList>
    </citation>
    <scope>NUCLEOTIDE SEQUENCE [LARGE SCALE GENOMIC DNA]</scope>
    <source>
        <strain evidence="3">ATCC MYA-3404 / T1</strain>
    </source>
</reference>
<keyword evidence="1" id="KW-0812">Transmembrane</keyword>
<evidence type="ECO:0000256" key="1">
    <source>
        <dbReference type="SAM" id="Phobius"/>
    </source>
</evidence>
<evidence type="ECO:0000313" key="2">
    <source>
        <dbReference type="EMBL" id="EER30819.1"/>
    </source>
</evidence>
<feature type="transmembrane region" description="Helical" evidence="1">
    <location>
        <begin position="6"/>
        <end position="25"/>
    </location>
</feature>
<dbReference type="GeneID" id="8299592"/>
<keyword evidence="1" id="KW-0472">Membrane</keyword>
<dbReference type="AlphaFoldDB" id="C5MGR7"/>
<dbReference type="RefSeq" id="XP_002550973.1">
    <property type="nucleotide sequence ID" value="XM_002550927.1"/>
</dbReference>
<name>C5MGR7_CANTT</name>
<dbReference type="Proteomes" id="UP000002037">
    <property type="component" value="Unassembled WGS sequence"/>
</dbReference>
<dbReference type="HOGENOM" id="CLU_183907_0_0_1"/>